<dbReference type="InterPro" id="IPR000515">
    <property type="entry name" value="MetI-like"/>
</dbReference>
<feature type="transmembrane region" description="Helical" evidence="8">
    <location>
        <begin position="15"/>
        <end position="44"/>
    </location>
</feature>
<proteinExistence type="inferred from homology"/>
<keyword evidence="5 8" id="KW-0812">Transmembrane</keyword>
<keyword evidence="6 8" id="KW-1133">Transmembrane helix</keyword>
<dbReference type="Pfam" id="PF00528">
    <property type="entry name" value="BPD_transp_1"/>
    <property type="match status" value="1"/>
</dbReference>
<dbReference type="Proteomes" id="UP000705379">
    <property type="component" value="Unassembled WGS sequence"/>
</dbReference>
<reference evidence="10" key="1">
    <citation type="submission" date="2018-08" db="EMBL/GenBank/DDBJ databases">
        <authorList>
            <person name="Jin W."/>
            <person name="Wang H."/>
            <person name="Yang Y."/>
            <person name="Li M."/>
            <person name="Liu J."/>
        </authorList>
    </citation>
    <scope>NUCLEOTIDE SEQUENCE</scope>
    <source>
        <strain evidence="10">AESS21</strain>
    </source>
</reference>
<dbReference type="RefSeq" id="WP_213215467.1">
    <property type="nucleotide sequence ID" value="NZ_QTKU01000001.1"/>
</dbReference>
<dbReference type="InterPro" id="IPR043429">
    <property type="entry name" value="ArtM/GltK/GlnP/TcyL/YhdX-like"/>
</dbReference>
<dbReference type="CDD" id="cd06261">
    <property type="entry name" value="TM_PBP2"/>
    <property type="match status" value="1"/>
</dbReference>
<dbReference type="InterPro" id="IPR035906">
    <property type="entry name" value="MetI-like_sf"/>
</dbReference>
<feature type="transmembrane region" description="Helical" evidence="8">
    <location>
        <begin position="193"/>
        <end position="215"/>
    </location>
</feature>
<evidence type="ECO:0000256" key="3">
    <source>
        <dbReference type="ARBA" id="ARBA00022448"/>
    </source>
</evidence>
<gene>
    <name evidence="10" type="ORF">DYI23_06650</name>
</gene>
<keyword evidence="4" id="KW-1003">Cell membrane</keyword>
<dbReference type="NCBIfam" id="TIGR01726">
    <property type="entry name" value="HEQRo_perm_3TM"/>
    <property type="match status" value="1"/>
</dbReference>
<sequence length="226" mass="25069">MADLRFFEIYRNLDYILLILNGAGVSALLTIGGGVAGFVLAGALAAARHHQIRVLSPIATGYVEFIRNTPLIVQMFFVAFGLPMLLNYQWPFWAHALLALTLNFSAYFAEILRAGLASVAKGQSEAALALGLPKWLCFLKVTFPQAVAAMFPSLNSQFIFLFLTTGVVSEIGVTDLTWAGLFIDSRSFRSFEVFITLTAIYVLMSLSFKGIFSVLHDRLFKWRVVR</sequence>
<name>A0A944CD86_9HYPH</name>
<dbReference type="AlphaFoldDB" id="A0A944CD86"/>
<evidence type="ECO:0000256" key="8">
    <source>
        <dbReference type="RuleBase" id="RU363032"/>
    </source>
</evidence>
<dbReference type="Gene3D" id="1.10.3720.10">
    <property type="entry name" value="MetI-like"/>
    <property type="match status" value="1"/>
</dbReference>
<comment type="subcellular location">
    <subcellularLocation>
        <location evidence="1">Cell inner membrane</location>
        <topology evidence="1">Multi-pass membrane protein</topology>
    </subcellularLocation>
    <subcellularLocation>
        <location evidence="8">Cell membrane</location>
        <topology evidence="8">Multi-pass membrane protein</topology>
    </subcellularLocation>
</comment>
<feature type="transmembrane region" description="Helical" evidence="8">
    <location>
        <begin position="65"/>
        <end position="86"/>
    </location>
</feature>
<dbReference type="GO" id="GO:0043190">
    <property type="term" value="C:ATP-binding cassette (ABC) transporter complex"/>
    <property type="evidence" value="ECO:0007669"/>
    <property type="project" value="InterPro"/>
</dbReference>
<evidence type="ECO:0000256" key="5">
    <source>
        <dbReference type="ARBA" id="ARBA00022692"/>
    </source>
</evidence>
<dbReference type="SUPFAM" id="SSF161098">
    <property type="entry name" value="MetI-like"/>
    <property type="match status" value="1"/>
</dbReference>
<dbReference type="GO" id="GO:0022857">
    <property type="term" value="F:transmembrane transporter activity"/>
    <property type="evidence" value="ECO:0007669"/>
    <property type="project" value="InterPro"/>
</dbReference>
<accession>A0A944CD86</accession>
<evidence type="ECO:0000256" key="2">
    <source>
        <dbReference type="ARBA" id="ARBA00010072"/>
    </source>
</evidence>
<dbReference type="GO" id="GO:0006865">
    <property type="term" value="P:amino acid transport"/>
    <property type="evidence" value="ECO:0007669"/>
    <property type="project" value="TreeGrafter"/>
</dbReference>
<keyword evidence="7 8" id="KW-0472">Membrane</keyword>
<dbReference type="PANTHER" id="PTHR30614:SF35">
    <property type="entry name" value="ABC TRANSPORTER PERMEASE PROTEIN"/>
    <property type="match status" value="1"/>
</dbReference>
<comment type="caution">
    <text evidence="10">The sequence shown here is derived from an EMBL/GenBank/DDBJ whole genome shotgun (WGS) entry which is preliminary data.</text>
</comment>
<protein>
    <submittedName>
        <fullName evidence="10">Amino acid ABC transporter permease</fullName>
    </submittedName>
</protein>
<comment type="similarity">
    <text evidence="2">Belongs to the binding-protein-dependent transport system permease family. HisMQ subfamily.</text>
</comment>
<dbReference type="EMBL" id="QTKU01000001">
    <property type="protein sequence ID" value="MBS8259893.1"/>
    <property type="molecule type" value="Genomic_DNA"/>
</dbReference>
<evidence type="ECO:0000313" key="11">
    <source>
        <dbReference type="Proteomes" id="UP000705379"/>
    </source>
</evidence>
<organism evidence="10 11">
    <name type="scientific">Roseibium polysiphoniae</name>
    <dbReference type="NCBI Taxonomy" id="2571221"/>
    <lineage>
        <taxon>Bacteria</taxon>
        <taxon>Pseudomonadati</taxon>
        <taxon>Pseudomonadota</taxon>
        <taxon>Alphaproteobacteria</taxon>
        <taxon>Hyphomicrobiales</taxon>
        <taxon>Stappiaceae</taxon>
        <taxon>Roseibium</taxon>
    </lineage>
</organism>
<dbReference type="PROSITE" id="PS50928">
    <property type="entry name" value="ABC_TM1"/>
    <property type="match status" value="1"/>
</dbReference>
<feature type="domain" description="ABC transmembrane type-1" evidence="9">
    <location>
        <begin position="23"/>
        <end position="212"/>
    </location>
</feature>
<evidence type="ECO:0000259" key="9">
    <source>
        <dbReference type="PROSITE" id="PS50928"/>
    </source>
</evidence>
<evidence type="ECO:0000313" key="10">
    <source>
        <dbReference type="EMBL" id="MBS8259893.1"/>
    </source>
</evidence>
<dbReference type="InterPro" id="IPR010065">
    <property type="entry name" value="AA_ABC_transptr_permease_3TM"/>
</dbReference>
<evidence type="ECO:0000256" key="6">
    <source>
        <dbReference type="ARBA" id="ARBA00022989"/>
    </source>
</evidence>
<reference evidence="10" key="2">
    <citation type="journal article" date="2021" name="Microorganisms">
        <title>Bacterial Dimethylsulfoniopropionate Biosynthesis in the East China Sea.</title>
        <authorList>
            <person name="Liu J."/>
            <person name="Zhang Y."/>
            <person name="Liu J."/>
            <person name="Zhong H."/>
            <person name="Williams B.T."/>
            <person name="Zheng Y."/>
            <person name="Curson A.R.J."/>
            <person name="Sun C."/>
            <person name="Sun H."/>
            <person name="Song D."/>
            <person name="Wagner Mackenzie B."/>
            <person name="Bermejo Martinez A."/>
            <person name="Todd J.D."/>
            <person name="Zhang X.H."/>
        </authorList>
    </citation>
    <scope>NUCLEOTIDE SEQUENCE</scope>
    <source>
        <strain evidence="10">AESS21</strain>
    </source>
</reference>
<dbReference type="PANTHER" id="PTHR30614">
    <property type="entry name" value="MEMBRANE COMPONENT OF AMINO ACID ABC TRANSPORTER"/>
    <property type="match status" value="1"/>
</dbReference>
<feature type="transmembrane region" description="Helical" evidence="8">
    <location>
        <begin position="158"/>
        <end position="181"/>
    </location>
</feature>
<evidence type="ECO:0000256" key="7">
    <source>
        <dbReference type="ARBA" id="ARBA00023136"/>
    </source>
</evidence>
<evidence type="ECO:0000256" key="4">
    <source>
        <dbReference type="ARBA" id="ARBA00022475"/>
    </source>
</evidence>
<evidence type="ECO:0000256" key="1">
    <source>
        <dbReference type="ARBA" id="ARBA00004429"/>
    </source>
</evidence>
<keyword evidence="3 8" id="KW-0813">Transport</keyword>
<feature type="transmembrane region" description="Helical" evidence="8">
    <location>
        <begin position="92"/>
        <end position="112"/>
    </location>
</feature>